<keyword evidence="2" id="KW-1185">Reference proteome</keyword>
<reference evidence="1 2" key="1">
    <citation type="submission" date="2024-06" db="EMBL/GenBank/DDBJ databases">
        <title>Complete genome of Phlyctema vagabunda strain 19-DSS-EL-015.</title>
        <authorList>
            <person name="Fiorenzani C."/>
        </authorList>
    </citation>
    <scope>NUCLEOTIDE SEQUENCE [LARGE SCALE GENOMIC DNA]</scope>
    <source>
        <strain evidence="1 2">19-DSS-EL-015</strain>
    </source>
</reference>
<gene>
    <name evidence="1" type="ORF">PVAG01_01088</name>
</gene>
<dbReference type="Proteomes" id="UP001629113">
    <property type="component" value="Unassembled WGS sequence"/>
</dbReference>
<comment type="caution">
    <text evidence="1">The sequence shown here is derived from an EMBL/GenBank/DDBJ whole genome shotgun (WGS) entry which is preliminary data.</text>
</comment>
<evidence type="ECO:0000313" key="1">
    <source>
        <dbReference type="EMBL" id="KAL3427579.1"/>
    </source>
</evidence>
<accession>A0ABR4PW40</accession>
<evidence type="ECO:0000313" key="2">
    <source>
        <dbReference type="Proteomes" id="UP001629113"/>
    </source>
</evidence>
<proteinExistence type="predicted"/>
<protein>
    <submittedName>
        <fullName evidence="1">Kinesin light</fullName>
    </submittedName>
</protein>
<sequence>MVEDDMTCFMIVDEPDVSVNVSQDDNFASLQPGQTLTTVHLLRGQGMGGLPEDTSVGDVFRFLCKGIELDWWDCGDSSDHAETMVKLSCFIAGLVVGPKDNSGRPKLMVPASNSVEFTIV</sequence>
<dbReference type="EMBL" id="JBFCZG010000001">
    <property type="protein sequence ID" value="KAL3427579.1"/>
    <property type="molecule type" value="Genomic_DNA"/>
</dbReference>
<name>A0ABR4PW40_9HELO</name>
<organism evidence="1 2">
    <name type="scientific">Phlyctema vagabunda</name>
    <dbReference type="NCBI Taxonomy" id="108571"/>
    <lineage>
        <taxon>Eukaryota</taxon>
        <taxon>Fungi</taxon>
        <taxon>Dikarya</taxon>
        <taxon>Ascomycota</taxon>
        <taxon>Pezizomycotina</taxon>
        <taxon>Leotiomycetes</taxon>
        <taxon>Helotiales</taxon>
        <taxon>Dermateaceae</taxon>
        <taxon>Phlyctema</taxon>
    </lineage>
</organism>